<name>A0ABN7W707_GIGMA</name>
<sequence>HRNLTCNLFETFAVMITIKLKEVFERLKFIQTEDESPETRLYKFILLSFVLGGINDYTTDWKRLTHNVYENKTRPIKKIKKTDLIKNVWKKFDLAKEGKEVYDFFRFLKSEAIKYDLQKCVIINGVKSKVNEALDSDDNIVKIICNWIQFSDLQIDDVILSGIIDTRKMSCSLKAHLELRGVWHLVNEEIIVHDIPTEFERHIERVVLDDNDRIPDKYY</sequence>
<dbReference type="Proteomes" id="UP000789901">
    <property type="component" value="Unassembled WGS sequence"/>
</dbReference>
<gene>
    <name evidence="1" type="ORF">GMARGA_LOCUS27393</name>
</gene>
<evidence type="ECO:0000313" key="1">
    <source>
        <dbReference type="EMBL" id="CAG8819766.1"/>
    </source>
</evidence>
<organism evidence="1 2">
    <name type="scientific">Gigaspora margarita</name>
    <dbReference type="NCBI Taxonomy" id="4874"/>
    <lineage>
        <taxon>Eukaryota</taxon>
        <taxon>Fungi</taxon>
        <taxon>Fungi incertae sedis</taxon>
        <taxon>Mucoromycota</taxon>
        <taxon>Glomeromycotina</taxon>
        <taxon>Glomeromycetes</taxon>
        <taxon>Diversisporales</taxon>
        <taxon>Gigasporaceae</taxon>
        <taxon>Gigaspora</taxon>
    </lineage>
</organism>
<comment type="caution">
    <text evidence="1">The sequence shown here is derived from an EMBL/GenBank/DDBJ whole genome shotgun (WGS) entry which is preliminary data.</text>
</comment>
<keyword evidence="2" id="KW-1185">Reference proteome</keyword>
<reference evidence="1 2" key="1">
    <citation type="submission" date="2021-06" db="EMBL/GenBank/DDBJ databases">
        <authorList>
            <person name="Kallberg Y."/>
            <person name="Tangrot J."/>
            <person name="Rosling A."/>
        </authorList>
    </citation>
    <scope>NUCLEOTIDE SEQUENCE [LARGE SCALE GENOMIC DNA]</scope>
    <source>
        <strain evidence="1 2">120-4 pot B 10/14</strain>
    </source>
</reference>
<dbReference type="EMBL" id="CAJVQB010033431">
    <property type="protein sequence ID" value="CAG8819766.1"/>
    <property type="molecule type" value="Genomic_DNA"/>
</dbReference>
<accession>A0ABN7W707</accession>
<proteinExistence type="predicted"/>
<feature type="non-terminal residue" evidence="1">
    <location>
        <position position="1"/>
    </location>
</feature>
<evidence type="ECO:0000313" key="2">
    <source>
        <dbReference type="Proteomes" id="UP000789901"/>
    </source>
</evidence>
<protein>
    <submittedName>
        <fullName evidence="1">9093_t:CDS:1</fullName>
    </submittedName>
</protein>